<reference evidence="1 2" key="1">
    <citation type="journal article" date="2010" name="Nat. Biotechnol.">
        <title>Genome sequence of the model mushroom Schizophyllum commune.</title>
        <authorList>
            <person name="Ohm R.A."/>
            <person name="de Jong J.F."/>
            <person name="Lugones L.G."/>
            <person name="Aerts A."/>
            <person name="Kothe E."/>
            <person name="Stajich J.E."/>
            <person name="de Vries R.P."/>
            <person name="Record E."/>
            <person name="Levasseur A."/>
            <person name="Baker S.E."/>
            <person name="Bartholomew K.A."/>
            <person name="Coutinho P.M."/>
            <person name="Erdmann S."/>
            <person name="Fowler T.J."/>
            <person name="Gathman A.C."/>
            <person name="Lombard V."/>
            <person name="Henrissat B."/>
            <person name="Knabe N."/>
            <person name="Kuees U."/>
            <person name="Lilly W.W."/>
            <person name="Lindquist E."/>
            <person name="Lucas S."/>
            <person name="Magnuson J.K."/>
            <person name="Piumi F."/>
            <person name="Raudaskoski M."/>
            <person name="Salamov A."/>
            <person name="Schmutz J."/>
            <person name="Schwarze F.W.M.R."/>
            <person name="vanKuyk P.A."/>
            <person name="Horton J.S."/>
            <person name="Grigoriev I.V."/>
            <person name="Woesten H.A.B."/>
        </authorList>
    </citation>
    <scope>NUCLEOTIDE SEQUENCE [LARGE SCALE GENOMIC DNA]</scope>
    <source>
        <strain evidence="2">H4-8 / FGSC 9210</strain>
    </source>
</reference>
<accession>D8Q6X9</accession>
<proteinExistence type="predicted"/>
<protein>
    <submittedName>
        <fullName evidence="1">Expressed protein</fullName>
    </submittedName>
</protein>
<gene>
    <name evidence="1" type="ORF">SCHCODRAFT_85309</name>
</gene>
<evidence type="ECO:0000313" key="1">
    <source>
        <dbReference type="EMBL" id="EFI96322.1"/>
    </source>
</evidence>
<dbReference type="Proteomes" id="UP000007431">
    <property type="component" value="Unassembled WGS sequence"/>
</dbReference>
<dbReference type="HOGENOM" id="CLU_1455208_0_0_1"/>
<organism evidence="2">
    <name type="scientific">Schizophyllum commune (strain H4-8 / FGSC 9210)</name>
    <name type="common">Split gill fungus</name>
    <dbReference type="NCBI Taxonomy" id="578458"/>
    <lineage>
        <taxon>Eukaryota</taxon>
        <taxon>Fungi</taxon>
        <taxon>Dikarya</taxon>
        <taxon>Basidiomycota</taxon>
        <taxon>Agaricomycotina</taxon>
        <taxon>Agaricomycetes</taxon>
        <taxon>Agaricomycetidae</taxon>
        <taxon>Agaricales</taxon>
        <taxon>Schizophyllaceae</taxon>
        <taxon>Schizophyllum</taxon>
    </lineage>
</organism>
<name>D8Q6X9_SCHCM</name>
<dbReference type="AlphaFoldDB" id="D8Q6X9"/>
<sequence length="186" mass="20546">MRTVTLRPSLLGRRSGWQSRLTWTPMATSGPTMTLAALGRSRDSSLKSGGRQAFARCAGSSCPSIYRRTVIFPATGLHYYLFVSTDAFSISSSFPLLYPRYRLYNFTFHLFGLSICSPGPLPCPLLRTVSRALVLYSPHPHSVVVVVDPGLVALTGSVRKYEHILLTACLALHTVCDGCYRIRWAC</sequence>
<keyword evidence="2" id="KW-1185">Reference proteome</keyword>
<dbReference type="InParanoid" id="D8Q6X9"/>
<dbReference type="EMBL" id="GL377307">
    <property type="protein sequence ID" value="EFI96322.1"/>
    <property type="molecule type" value="Genomic_DNA"/>
</dbReference>
<evidence type="ECO:0000313" key="2">
    <source>
        <dbReference type="Proteomes" id="UP000007431"/>
    </source>
</evidence>